<comment type="similarity">
    <text evidence="1">Belongs to the alpha-carbonic anhydrase family.</text>
</comment>
<evidence type="ECO:0000259" key="2">
    <source>
        <dbReference type="PROSITE" id="PS51144"/>
    </source>
</evidence>
<dbReference type="Pfam" id="PF00194">
    <property type="entry name" value="Carb_anhydrase"/>
    <property type="match status" value="1"/>
</dbReference>
<dbReference type="SUPFAM" id="SSF51069">
    <property type="entry name" value="Carbonic anhydrase"/>
    <property type="match status" value="1"/>
</dbReference>
<reference evidence="4" key="1">
    <citation type="submission" date="2010-08" db="EMBL/GenBank/DDBJ databases">
        <authorList>
            <consortium name="Caenorhabditis japonica Sequencing Consortium"/>
            <person name="Wilson R.K."/>
        </authorList>
    </citation>
    <scope>NUCLEOTIDE SEQUENCE [LARGE SCALE GENOMIC DNA]</scope>
    <source>
        <strain evidence="4">DF5081</strain>
    </source>
</reference>
<dbReference type="InterPro" id="IPR036398">
    <property type="entry name" value="CA_dom_sf"/>
</dbReference>
<evidence type="ECO:0000313" key="4">
    <source>
        <dbReference type="Proteomes" id="UP000005237"/>
    </source>
</evidence>
<dbReference type="GO" id="GO:0008270">
    <property type="term" value="F:zinc ion binding"/>
    <property type="evidence" value="ECO:0007669"/>
    <property type="project" value="InterPro"/>
</dbReference>
<dbReference type="Gene3D" id="3.10.200.10">
    <property type="entry name" value="Alpha carbonic anhydrase"/>
    <property type="match status" value="1"/>
</dbReference>
<accession>A0A8R1ENZ1</accession>
<dbReference type="PANTHER" id="PTHR18952">
    <property type="entry name" value="CARBONIC ANHYDRASE"/>
    <property type="match status" value="1"/>
</dbReference>
<name>A0A8R1ENZ1_CAEJA</name>
<keyword evidence="4" id="KW-1185">Reference proteome</keyword>
<dbReference type="GO" id="GO:0004089">
    <property type="term" value="F:carbonate dehydratase activity"/>
    <property type="evidence" value="ECO:0007669"/>
    <property type="project" value="InterPro"/>
</dbReference>
<feature type="domain" description="Alpha-carbonic anhydrase" evidence="2">
    <location>
        <begin position="1"/>
        <end position="113"/>
    </location>
</feature>
<dbReference type="GO" id="GO:0006730">
    <property type="term" value="P:one-carbon metabolic process"/>
    <property type="evidence" value="ECO:0007669"/>
    <property type="project" value="TreeGrafter"/>
</dbReference>
<dbReference type="InterPro" id="IPR023561">
    <property type="entry name" value="Carbonic_anhydrase_a-class"/>
</dbReference>
<dbReference type="SMART" id="SM01057">
    <property type="entry name" value="Carb_anhydrase"/>
    <property type="match status" value="1"/>
</dbReference>
<protein>
    <submittedName>
        <fullName evidence="3">Alpha-carbonic anhydrase domain-containing protein</fullName>
    </submittedName>
</protein>
<evidence type="ECO:0000256" key="1">
    <source>
        <dbReference type="ARBA" id="ARBA00010718"/>
    </source>
</evidence>
<dbReference type="EnsemblMetazoa" id="CJA37943b.1">
    <property type="protein sequence ID" value="CJA37943b.1"/>
    <property type="gene ID" value="WBGene00213790"/>
</dbReference>
<sequence>VGKTTSTELRRLTVASQSITFKGQKANLTDFQPAALLPKTTHYVTYEGSLTFPGCHETVTWVILNNPIYITNDDLQIWNELQKTESKQPEPSFMTPAYRPLKALNGRLLRTNINVGTKDSSASSSCPSNVYVEMGYRANPSRNKRNDSASRRYVRNSEVFEIDSIRPDDTASDLSSF</sequence>
<dbReference type="InterPro" id="IPR001148">
    <property type="entry name" value="CA_dom"/>
</dbReference>
<proteinExistence type="inferred from homology"/>
<dbReference type="AlphaFoldDB" id="A0A8R1ENZ1"/>
<dbReference type="PROSITE" id="PS51144">
    <property type="entry name" value="ALPHA_CA_2"/>
    <property type="match status" value="1"/>
</dbReference>
<dbReference type="PANTHER" id="PTHR18952:SF208">
    <property type="entry name" value="CARBONIC ANHYDRASE XA-RELATED"/>
    <property type="match status" value="1"/>
</dbReference>
<dbReference type="Proteomes" id="UP000005237">
    <property type="component" value="Unassembled WGS sequence"/>
</dbReference>
<evidence type="ECO:0000313" key="3">
    <source>
        <dbReference type="EnsemblMetazoa" id="CJA37943b.1"/>
    </source>
</evidence>
<reference evidence="3" key="2">
    <citation type="submission" date="2022-06" db="UniProtKB">
        <authorList>
            <consortium name="EnsemblMetazoa"/>
        </authorList>
    </citation>
    <scope>IDENTIFICATION</scope>
    <source>
        <strain evidence="3">DF5081</strain>
    </source>
</reference>
<organism evidence="3 4">
    <name type="scientific">Caenorhabditis japonica</name>
    <dbReference type="NCBI Taxonomy" id="281687"/>
    <lineage>
        <taxon>Eukaryota</taxon>
        <taxon>Metazoa</taxon>
        <taxon>Ecdysozoa</taxon>
        <taxon>Nematoda</taxon>
        <taxon>Chromadorea</taxon>
        <taxon>Rhabditida</taxon>
        <taxon>Rhabditina</taxon>
        <taxon>Rhabditomorpha</taxon>
        <taxon>Rhabditoidea</taxon>
        <taxon>Rhabditidae</taxon>
        <taxon>Peloderinae</taxon>
        <taxon>Caenorhabditis</taxon>
    </lineage>
</organism>